<gene>
    <name evidence="1" type="ORF">KU39_2634</name>
</gene>
<dbReference type="RefSeq" id="WP_017375812.1">
    <property type="nucleotide sequence ID" value="NZ_CP012508.1"/>
</dbReference>
<protein>
    <submittedName>
        <fullName evidence="1">Pyridine nucleotide-disulfide oxidoreductase family protein</fullName>
    </submittedName>
</protein>
<dbReference type="InterPro" id="IPR023753">
    <property type="entry name" value="FAD/NAD-binding_dom"/>
</dbReference>
<dbReference type="EMBL" id="CP012508">
    <property type="protein sequence ID" value="ALB23810.1"/>
    <property type="molecule type" value="Genomic_DNA"/>
</dbReference>
<dbReference type="Proteomes" id="UP000029558">
    <property type="component" value="Chromosome"/>
</dbReference>
<organism evidence="1 2">
    <name type="scientific">Piscirickettsia salmonis</name>
    <dbReference type="NCBI Taxonomy" id="1238"/>
    <lineage>
        <taxon>Bacteria</taxon>
        <taxon>Pseudomonadati</taxon>
        <taxon>Pseudomonadota</taxon>
        <taxon>Gammaproteobacteria</taxon>
        <taxon>Thiotrichales</taxon>
        <taxon>Piscirickettsiaceae</taxon>
        <taxon>Piscirickettsia</taxon>
    </lineage>
</organism>
<dbReference type="Pfam" id="PF07992">
    <property type="entry name" value="Pyr_redox_2"/>
    <property type="match status" value="1"/>
</dbReference>
<dbReference type="InterPro" id="IPR036188">
    <property type="entry name" value="FAD/NAD-bd_sf"/>
</dbReference>
<dbReference type="GO" id="GO:0016491">
    <property type="term" value="F:oxidoreductase activity"/>
    <property type="evidence" value="ECO:0007669"/>
    <property type="project" value="InterPro"/>
</dbReference>
<dbReference type="PANTHER" id="PTHR38688">
    <property type="entry name" value="PYR_REDOX_2 DOMAIN-CONTAINING PROTEIN"/>
    <property type="match status" value="1"/>
</dbReference>
<evidence type="ECO:0000313" key="2">
    <source>
        <dbReference type="Proteomes" id="UP000029558"/>
    </source>
</evidence>
<sequence>MQQKVMAWAVMGAGPAGIAAIAKLLDFGVPASEILWLDPTFTVGDFGTKWQEVSGNTRVKFFTRFLESSSYFYYQENKDRFALSRMDPEAICLLKDLVDPLSQITSNLRQKVKVSSVATTVNELALSQGSWQLATSAGLFRAKQVILATGAIPKSLVHEGLEEISLENALHPQKLLKSCQQHDQVAVFGSSHSGILVIKALSELGVKKIVNVYQRPLRFAVPIDDWILFDNTGLKGTAAAWARQCIHGDLPDHLVRVHAESDTVASELNSCNKVVYAIGFQSRYPKVLGCETVAHNPHNGIIAPGLFGLGIGFPERVTDPYGHQEFNVGVLKFMNTLIRMMPLWLHYPA</sequence>
<name>A0A1L6TED0_PISSA</name>
<dbReference type="InterPro" id="IPR053275">
    <property type="entry name" value="Agnestin_monoxygenase"/>
</dbReference>
<reference evidence="1 2" key="1">
    <citation type="journal article" date="2014" name="Genome Announc.">
        <title>Comparative Genome Analysis of Two Isolates of the Fish Pathogen Piscirickettsia salmonis from Different Hosts Reveals Major Differences in Virulence-Associated Secretion Systems.</title>
        <authorList>
            <person name="Bohle H."/>
            <person name="Henriquez P."/>
            <person name="Grothusen H."/>
            <person name="Navas E."/>
            <person name="Sandoval A."/>
            <person name="Bustamante F."/>
            <person name="Bustos P."/>
            <person name="Mancilla M."/>
        </authorList>
    </citation>
    <scope>NUCLEOTIDE SEQUENCE [LARGE SCALE GENOMIC DNA]</scope>
    <source>
        <strain evidence="2">B1-32597</strain>
    </source>
</reference>
<evidence type="ECO:0000313" key="1">
    <source>
        <dbReference type="EMBL" id="ALB23810.1"/>
    </source>
</evidence>
<dbReference type="PRINTS" id="PR00411">
    <property type="entry name" value="PNDRDTASEI"/>
</dbReference>
<accession>A0A1L6TED0</accession>
<proteinExistence type="predicted"/>
<dbReference type="Gene3D" id="3.50.50.60">
    <property type="entry name" value="FAD/NAD(P)-binding domain"/>
    <property type="match status" value="1"/>
</dbReference>
<dbReference type="AlphaFoldDB" id="A0A1L6TED0"/>
<dbReference type="OrthoDB" id="4680340at2"/>
<dbReference type="SUPFAM" id="SSF51905">
    <property type="entry name" value="FAD/NAD(P)-binding domain"/>
    <property type="match status" value="1"/>
</dbReference>
<dbReference type="PANTHER" id="PTHR38688:SF1">
    <property type="entry name" value="FAD_NAD(P)-BINDING DOMAIN-CONTAINING PROTEIN"/>
    <property type="match status" value="1"/>
</dbReference>
<dbReference type="PRINTS" id="PR00368">
    <property type="entry name" value="FADPNR"/>
</dbReference>